<dbReference type="Proteomes" id="UP000001660">
    <property type="component" value="Chromosome"/>
</dbReference>
<feature type="region of interest" description="Disordered" evidence="1">
    <location>
        <begin position="94"/>
        <end position="169"/>
    </location>
</feature>
<dbReference type="OrthoDB" id="9814805at2"/>
<name>B3U4V2_9BACT</name>
<feature type="transmembrane region" description="Helical" evidence="2">
    <location>
        <begin position="57"/>
        <end position="75"/>
    </location>
</feature>
<evidence type="ECO:0000256" key="1">
    <source>
        <dbReference type="SAM" id="MobiDB-lite"/>
    </source>
</evidence>
<protein>
    <submittedName>
        <fullName evidence="3">Uncharacterized protein</fullName>
    </submittedName>
</protein>
<evidence type="ECO:0000313" key="3">
    <source>
        <dbReference type="EMBL" id="ACE75669.1"/>
    </source>
</evidence>
<keyword evidence="2" id="KW-0472">Membrane</keyword>
<reference evidence="4" key="3">
    <citation type="submission" date="2010-03" db="EMBL/GenBank/DDBJ databases">
        <authorList>
            <person name="Genoscope - CEA"/>
        </authorList>
    </citation>
    <scope>NUCLEOTIDE SEQUENCE</scope>
</reference>
<organism evidence="3">
    <name type="scientific">Nitrospira defluvii</name>
    <dbReference type="NCBI Taxonomy" id="330214"/>
    <lineage>
        <taxon>Bacteria</taxon>
        <taxon>Pseudomonadati</taxon>
        <taxon>Nitrospirota</taxon>
        <taxon>Nitrospiria</taxon>
        <taxon>Nitrospirales</taxon>
        <taxon>Nitrospiraceae</taxon>
        <taxon>Nitrospira</taxon>
    </lineage>
</organism>
<keyword evidence="2" id="KW-0812">Transmembrane</keyword>
<dbReference type="KEGG" id="nde:NIDE1523"/>
<dbReference type="AlphaFoldDB" id="B3U4V2"/>
<feature type="compositionally biased region" description="Low complexity" evidence="1">
    <location>
        <begin position="131"/>
        <end position="147"/>
    </location>
</feature>
<accession>B3U4V2</accession>
<evidence type="ECO:0000256" key="2">
    <source>
        <dbReference type="SAM" id="Phobius"/>
    </source>
</evidence>
<proteinExistence type="predicted"/>
<reference evidence="4 5" key="2">
    <citation type="journal article" date="2010" name="Proc. Natl. Acad. Sci. U.S.A.">
        <title>A Nitrospira metagenome illuminates the physiology and evolution of globally important nitrite-oxidizing bacteria.</title>
        <authorList>
            <person name="Lucker S."/>
            <person name="Wagner M."/>
            <person name="Maixner F."/>
            <person name="Pelletier E."/>
            <person name="Koch H."/>
            <person name="Vacherie B."/>
            <person name="Rattei T."/>
            <person name="Sinninghe Damste J."/>
            <person name="Spieck E."/>
            <person name="Le Paslier D."/>
            <person name="Daims H."/>
        </authorList>
    </citation>
    <scope>NUCLEOTIDE SEQUENCE [LARGE SCALE GENOMIC DNA]</scope>
</reference>
<dbReference type="EMBL" id="EU559167">
    <property type="protein sequence ID" value="ACE75669.1"/>
    <property type="molecule type" value="Genomic_DNA"/>
</dbReference>
<dbReference type="STRING" id="330214.NIDE1523"/>
<keyword evidence="2" id="KW-1133">Transmembrane helix</keyword>
<gene>
    <name evidence="4" type="ORF">NIDE1523</name>
</gene>
<dbReference type="EMBL" id="FP929003">
    <property type="protein sequence ID" value="CBK41263.1"/>
    <property type="molecule type" value="Genomic_DNA"/>
</dbReference>
<evidence type="ECO:0000313" key="4">
    <source>
        <dbReference type="EMBL" id="CBK41263.1"/>
    </source>
</evidence>
<sequence length="254" mass="26572">MVSSTGIPAIRSEWTNWHLLFASQPEPDLEFTEEDLDESVPPPAPPMNSPKQSGKKPLLWILLLLLAGGVGYVAMDPDGAMQLVEPYLGGGAEPAQPVIQKPPVNAQAPKQGPTVAPPAPPVVADNSTLTPADVPAPSSAPSSAIPTPVTPAPAIPAPRPAASAPKPAAPPVRVAGPLYAEGQRVTVIADPTRPKSPIPLFVDAVGTKTSTTVLAGATLTILDGDYQKRGWVYSVRAQDGRKGWIPERSLRLKR</sequence>
<feature type="compositionally biased region" description="Low complexity" evidence="1">
    <location>
        <begin position="160"/>
        <end position="169"/>
    </location>
</feature>
<feature type="region of interest" description="Disordered" evidence="1">
    <location>
        <begin position="25"/>
        <end position="53"/>
    </location>
</feature>
<keyword evidence="5" id="KW-1185">Reference proteome</keyword>
<evidence type="ECO:0000313" key="5">
    <source>
        <dbReference type="Proteomes" id="UP000001660"/>
    </source>
</evidence>
<feature type="compositionally biased region" description="Pro residues" evidence="1">
    <location>
        <begin position="148"/>
        <end position="159"/>
    </location>
</feature>
<reference evidence="3" key="1">
    <citation type="journal article" date="2008" name="Environ. Microbiol.">
        <title>Environmental genomics reveals a functional chlorite dismutase in the nitrite-oxidizing bacterium 'Candidatus Nitrospira defluvii'.</title>
        <authorList>
            <person name="Maixner F."/>
            <person name="Wagner M."/>
            <person name="Lucker S."/>
            <person name="Pelletier E."/>
            <person name="Schmitz-Esser S."/>
            <person name="Hace K."/>
            <person name="Spieck E."/>
            <person name="Konrat R."/>
            <person name="Le Paslier D."/>
            <person name="Daims H."/>
        </authorList>
    </citation>
    <scope>NUCLEOTIDE SEQUENCE</scope>
</reference>
<dbReference type="HOGENOM" id="CLU_1092762_0_0_0"/>
<feature type="compositionally biased region" description="Acidic residues" evidence="1">
    <location>
        <begin position="27"/>
        <end position="38"/>
    </location>
</feature>